<evidence type="ECO:0000313" key="1">
    <source>
        <dbReference type="EMBL" id="GAL90774.1"/>
    </source>
</evidence>
<reference evidence="2" key="1">
    <citation type="journal article" date="2014" name="Genome Announc.">
        <title>Draft Genome Sequence of Marine Flavobacterium Jejuia pallidilutea Strain 11shimoA1 and Pigmentation Mutants.</title>
        <authorList>
            <person name="Takatani N."/>
            <person name="Nakanishi M."/>
            <person name="Meirelles P."/>
            <person name="Mino S."/>
            <person name="Suda W."/>
            <person name="Oshima K."/>
            <person name="Hattori M."/>
            <person name="Ohkuma M."/>
            <person name="Hosokawa M."/>
            <person name="Miyashita K."/>
            <person name="Thompson F.L."/>
            <person name="Niwa A."/>
            <person name="Sawabe T."/>
            <person name="Sawabe T."/>
        </authorList>
    </citation>
    <scope>NUCLEOTIDE SEQUENCE [LARGE SCALE GENOMIC DNA]</scope>
    <source>
        <strain evidence="2">JCM 19538</strain>
    </source>
</reference>
<protein>
    <submittedName>
        <fullName evidence="1">Uncharacterized protein</fullName>
    </submittedName>
</protein>
<organism evidence="1 2">
    <name type="scientific">Jejuia pallidilutea</name>
    <dbReference type="NCBI Taxonomy" id="504487"/>
    <lineage>
        <taxon>Bacteria</taxon>
        <taxon>Pseudomonadati</taxon>
        <taxon>Bacteroidota</taxon>
        <taxon>Flavobacteriia</taxon>
        <taxon>Flavobacteriales</taxon>
        <taxon>Flavobacteriaceae</taxon>
        <taxon>Jejuia</taxon>
    </lineage>
</organism>
<proteinExistence type="predicted"/>
<dbReference type="Proteomes" id="UP000030184">
    <property type="component" value="Unassembled WGS sequence"/>
</dbReference>
<gene>
    <name evidence="1" type="ORF">JCM19538_2175</name>
</gene>
<evidence type="ECO:0000313" key="2">
    <source>
        <dbReference type="Proteomes" id="UP000030184"/>
    </source>
</evidence>
<dbReference type="AlphaFoldDB" id="A0A098LWK6"/>
<dbReference type="EMBL" id="BBNY01000077">
    <property type="protein sequence ID" value="GAL90774.1"/>
    <property type="molecule type" value="Genomic_DNA"/>
</dbReference>
<comment type="caution">
    <text evidence="1">The sequence shown here is derived from an EMBL/GenBank/DDBJ whole genome shotgun (WGS) entry which is preliminary data.</text>
</comment>
<sequence>MWLARFRIPYNWGRFKPTTKQKYNKTCEFSINLKHFNLNTPLSFRN</sequence>
<keyword evidence="2" id="KW-1185">Reference proteome</keyword>
<accession>A0A098LWK6</accession>
<name>A0A098LWK6_9FLAO</name>